<dbReference type="PROSITE" id="PS50280">
    <property type="entry name" value="SET"/>
    <property type="match status" value="1"/>
</dbReference>
<gene>
    <name evidence="2" type="ORF">Ctob_014699</name>
</gene>
<dbReference type="GO" id="GO:0005634">
    <property type="term" value="C:nucleus"/>
    <property type="evidence" value="ECO:0007669"/>
    <property type="project" value="TreeGrafter"/>
</dbReference>
<evidence type="ECO:0000259" key="1">
    <source>
        <dbReference type="PROSITE" id="PS50280"/>
    </source>
</evidence>
<dbReference type="Pfam" id="PF00856">
    <property type="entry name" value="SET"/>
    <property type="match status" value="1"/>
</dbReference>
<dbReference type="GO" id="GO:0042799">
    <property type="term" value="F:histone H4K20 methyltransferase activity"/>
    <property type="evidence" value="ECO:0007669"/>
    <property type="project" value="TreeGrafter"/>
</dbReference>
<dbReference type="InterPro" id="IPR051760">
    <property type="entry name" value="KMT5A"/>
</dbReference>
<dbReference type="SMART" id="SM00317">
    <property type="entry name" value="SET"/>
    <property type="match status" value="1"/>
</dbReference>
<feature type="domain" description="SET" evidence="1">
    <location>
        <begin position="20"/>
        <end position="152"/>
    </location>
</feature>
<dbReference type="Proteomes" id="UP000037460">
    <property type="component" value="Unassembled WGS sequence"/>
</dbReference>
<evidence type="ECO:0000313" key="3">
    <source>
        <dbReference type="Proteomes" id="UP000037460"/>
    </source>
</evidence>
<dbReference type="SUPFAM" id="SSF82199">
    <property type="entry name" value="SET domain"/>
    <property type="match status" value="1"/>
</dbReference>
<accession>A0A0M0JJB5</accession>
<dbReference type="InterPro" id="IPR046341">
    <property type="entry name" value="SET_dom_sf"/>
</dbReference>
<dbReference type="EMBL" id="JWZX01002854">
    <property type="protein sequence ID" value="KOO26422.1"/>
    <property type="molecule type" value="Genomic_DNA"/>
</dbReference>
<evidence type="ECO:0000313" key="2">
    <source>
        <dbReference type="EMBL" id="KOO26422.1"/>
    </source>
</evidence>
<dbReference type="InterPro" id="IPR001214">
    <property type="entry name" value="SET_dom"/>
</dbReference>
<reference evidence="3" key="1">
    <citation type="journal article" date="2015" name="PLoS Genet.">
        <title>Genome Sequence and Transcriptome Analyses of Chrysochromulina tobin: Metabolic Tools for Enhanced Algal Fitness in the Prominent Order Prymnesiales (Haptophyceae).</title>
        <authorList>
            <person name="Hovde B.T."/>
            <person name="Deodato C.R."/>
            <person name="Hunsperger H.M."/>
            <person name="Ryken S.A."/>
            <person name="Yost W."/>
            <person name="Jha R.K."/>
            <person name="Patterson J."/>
            <person name="Monnat R.J. Jr."/>
            <person name="Barlow S.B."/>
            <person name="Starkenburg S.R."/>
            <person name="Cattolico R.A."/>
        </authorList>
    </citation>
    <scope>NUCLEOTIDE SEQUENCE</scope>
    <source>
        <strain evidence="3">CCMP291</strain>
    </source>
</reference>
<protein>
    <submittedName>
        <fullName evidence="2">Set domain protein</fullName>
    </submittedName>
</protein>
<dbReference type="OrthoDB" id="308383at2759"/>
<sequence>MLPMLKGMEQDKKDWETKAPEVHESNCAMHPDAFAVGDAGAKGQGLFVMRSIKKGTFLFDYTGEHLSQMEYNVRYPDSVSDYTVGLRLPNGGMNFIDGRHEVLGAPARFMNHDGRSPNVGRRTFCKEGVAPRVLMYAIADLQVGDELQWNYGDGYWAARSGLIEDI</sequence>
<dbReference type="AlphaFoldDB" id="A0A0M0JJB5"/>
<proteinExistence type="predicted"/>
<organism evidence="2 3">
    <name type="scientific">Chrysochromulina tobinii</name>
    <dbReference type="NCBI Taxonomy" id="1460289"/>
    <lineage>
        <taxon>Eukaryota</taxon>
        <taxon>Haptista</taxon>
        <taxon>Haptophyta</taxon>
        <taxon>Prymnesiophyceae</taxon>
        <taxon>Prymnesiales</taxon>
        <taxon>Chrysochromulinaceae</taxon>
        <taxon>Chrysochromulina</taxon>
    </lineage>
</organism>
<dbReference type="Gene3D" id="2.170.270.10">
    <property type="entry name" value="SET domain"/>
    <property type="match status" value="1"/>
</dbReference>
<dbReference type="PANTHER" id="PTHR46167:SF1">
    <property type="entry name" value="N-LYSINE METHYLTRANSFERASE KMT5A"/>
    <property type="match status" value="1"/>
</dbReference>
<comment type="caution">
    <text evidence="2">The sequence shown here is derived from an EMBL/GenBank/DDBJ whole genome shotgun (WGS) entry which is preliminary data.</text>
</comment>
<keyword evidence="3" id="KW-1185">Reference proteome</keyword>
<dbReference type="PANTHER" id="PTHR46167">
    <property type="entry name" value="N-LYSINE METHYLTRANSFERASE KMT5A"/>
    <property type="match status" value="1"/>
</dbReference>
<name>A0A0M0JJB5_9EUKA</name>
<dbReference type="GO" id="GO:0005700">
    <property type="term" value="C:polytene chromosome"/>
    <property type="evidence" value="ECO:0007669"/>
    <property type="project" value="TreeGrafter"/>
</dbReference>
<dbReference type="GO" id="GO:0006357">
    <property type="term" value="P:regulation of transcription by RNA polymerase II"/>
    <property type="evidence" value="ECO:0007669"/>
    <property type="project" value="TreeGrafter"/>
</dbReference>